<evidence type="ECO:0000313" key="2">
    <source>
        <dbReference type="Proteomes" id="UP000248806"/>
    </source>
</evidence>
<dbReference type="EMBL" id="QKUF01000004">
    <property type="protein sequence ID" value="PZW32617.1"/>
    <property type="molecule type" value="Genomic_DNA"/>
</dbReference>
<dbReference type="Proteomes" id="UP000248806">
    <property type="component" value="Unassembled WGS sequence"/>
</dbReference>
<keyword evidence="1" id="KW-0560">Oxidoreductase</keyword>
<protein>
    <submittedName>
        <fullName evidence="1">Antibiotic biosynthesis monooxygenase</fullName>
    </submittedName>
</protein>
<keyword evidence="2" id="KW-1185">Reference proteome</keyword>
<dbReference type="InterPro" id="IPR011008">
    <property type="entry name" value="Dimeric_a/b-barrel"/>
</dbReference>
<sequence>MLQAFKHAAPAMKQFQGFISLEIWTAPDGSMQAISRWTSQEALNEYTTNALFNHHHGGASGKQMNIPGQVSYYSWNNTVQGEHIAL</sequence>
<reference evidence="1 2" key="1">
    <citation type="submission" date="2018-06" db="EMBL/GenBank/DDBJ databases">
        <title>Genomic Encyclopedia of Archaeal and Bacterial Type Strains, Phase II (KMG-II): from individual species to whole genera.</title>
        <authorList>
            <person name="Goeker M."/>
        </authorList>
    </citation>
    <scope>NUCLEOTIDE SEQUENCE [LARGE SCALE GENOMIC DNA]</scope>
    <source>
        <strain evidence="1 2">ATCC BAA-1881</strain>
    </source>
</reference>
<gene>
    <name evidence="1" type="ORF">EI42_01709</name>
</gene>
<name>A0A326UPW3_THEHA</name>
<organism evidence="1 2">
    <name type="scientific">Thermosporothrix hazakensis</name>
    <dbReference type="NCBI Taxonomy" id="644383"/>
    <lineage>
        <taxon>Bacteria</taxon>
        <taxon>Bacillati</taxon>
        <taxon>Chloroflexota</taxon>
        <taxon>Ktedonobacteria</taxon>
        <taxon>Ktedonobacterales</taxon>
        <taxon>Thermosporotrichaceae</taxon>
        <taxon>Thermosporothrix</taxon>
    </lineage>
</organism>
<keyword evidence="1" id="KW-0503">Monooxygenase</keyword>
<dbReference type="SUPFAM" id="SSF54909">
    <property type="entry name" value="Dimeric alpha+beta barrel"/>
    <property type="match status" value="1"/>
</dbReference>
<dbReference type="AlphaFoldDB" id="A0A326UPW3"/>
<evidence type="ECO:0000313" key="1">
    <source>
        <dbReference type="EMBL" id="PZW32617.1"/>
    </source>
</evidence>
<comment type="caution">
    <text evidence="1">The sequence shown here is derived from an EMBL/GenBank/DDBJ whole genome shotgun (WGS) entry which is preliminary data.</text>
</comment>
<accession>A0A326UPW3</accession>
<proteinExistence type="predicted"/>
<dbReference type="GO" id="GO:0004497">
    <property type="term" value="F:monooxygenase activity"/>
    <property type="evidence" value="ECO:0007669"/>
    <property type="project" value="UniProtKB-KW"/>
</dbReference>
<dbReference type="Gene3D" id="3.30.70.100">
    <property type="match status" value="1"/>
</dbReference>